<sequence>MNNIASPQLMVPILQQARDLAQRFAAEQATPEKGVRVYLNTLAVWAVSRYLTWLQVETDLDRGESWNSRSRAVFDVADLVIPNWGKIACRPVLKDENYLVLPSEARQNRRGAIAVQIDESLQSVQILGFHKAVAGELPERISLERLESLDRFLESLERTVENEAITNLSQWLQDSFDRTWQQVEQLLTAKTPAFAFRNSAIRRVKRLELDESLALMMAIEPDSDERVNIDIQIQPIARDVTLPPQTQLTILTELNEVFRVIVAGERSRGIQYQLRGEVGERFGLRIASDTASVTETFVI</sequence>
<proteinExistence type="predicted"/>
<organism evidence="1 2">
    <name type="scientific">Lusitaniella coriacea LEGE 07157</name>
    <dbReference type="NCBI Taxonomy" id="945747"/>
    <lineage>
        <taxon>Bacteria</taxon>
        <taxon>Bacillati</taxon>
        <taxon>Cyanobacteriota</taxon>
        <taxon>Cyanophyceae</taxon>
        <taxon>Spirulinales</taxon>
        <taxon>Lusitaniellaceae</taxon>
        <taxon>Lusitaniella</taxon>
    </lineage>
</organism>
<dbReference type="Proteomes" id="UP000654482">
    <property type="component" value="Unassembled WGS sequence"/>
</dbReference>
<reference evidence="1" key="1">
    <citation type="submission" date="2020-10" db="EMBL/GenBank/DDBJ databases">
        <authorList>
            <person name="Castelo-Branco R."/>
            <person name="Eusebio N."/>
            <person name="Adriana R."/>
            <person name="Vieira A."/>
            <person name="Brugerolle De Fraissinette N."/>
            <person name="Rezende De Castro R."/>
            <person name="Schneider M.P."/>
            <person name="Vasconcelos V."/>
            <person name="Leao P.N."/>
        </authorList>
    </citation>
    <scope>NUCLEOTIDE SEQUENCE</scope>
    <source>
        <strain evidence="1">LEGE 07157</strain>
    </source>
</reference>
<evidence type="ECO:0000313" key="1">
    <source>
        <dbReference type="EMBL" id="MBE9114681.1"/>
    </source>
</evidence>
<dbReference type="RefSeq" id="WP_194027767.1">
    <property type="nucleotide sequence ID" value="NZ_JADEWZ010000002.1"/>
</dbReference>
<gene>
    <name evidence="1" type="ORF">IQ249_02105</name>
</gene>
<keyword evidence="2" id="KW-1185">Reference proteome</keyword>
<dbReference type="InterPro" id="IPR014951">
    <property type="entry name" value="DUF1822"/>
</dbReference>
<dbReference type="EMBL" id="JADEWZ010000002">
    <property type="protein sequence ID" value="MBE9114681.1"/>
    <property type="molecule type" value="Genomic_DNA"/>
</dbReference>
<accession>A0A8J7DU06</accession>
<name>A0A8J7DU06_9CYAN</name>
<protein>
    <submittedName>
        <fullName evidence="1">DUF1822 family protein</fullName>
    </submittedName>
</protein>
<evidence type="ECO:0000313" key="2">
    <source>
        <dbReference type="Proteomes" id="UP000654482"/>
    </source>
</evidence>
<dbReference type="Pfam" id="PF08852">
    <property type="entry name" value="DUF1822"/>
    <property type="match status" value="1"/>
</dbReference>
<dbReference type="AlphaFoldDB" id="A0A8J7DU06"/>
<comment type="caution">
    <text evidence="1">The sequence shown here is derived from an EMBL/GenBank/DDBJ whole genome shotgun (WGS) entry which is preliminary data.</text>
</comment>